<comment type="caution">
    <text evidence="1">The sequence shown here is derived from an EMBL/GenBank/DDBJ whole genome shotgun (WGS) entry which is preliminary data.</text>
</comment>
<evidence type="ECO:0008006" key="3">
    <source>
        <dbReference type="Google" id="ProtNLM"/>
    </source>
</evidence>
<sequence>MINRSICVFPQFDNIEKINEVRKKYDSLHDLILPHISLVFPFTSSIVKEDLMKHIKEAVTDVSPFELTLKGITGNNNQYLFLNVKKGNDELIELHDRLYTGILKDFLNRNVSYVPHMTVGRINKKEQFEKVIDETKDFNYIFNTRISELTVEIIEEDEGSKIEFKIELM</sequence>
<dbReference type="PANTHER" id="PTHR40037:SF1">
    <property type="entry name" value="PHOSPHOESTERASE SAOUHSC_00951-RELATED"/>
    <property type="match status" value="1"/>
</dbReference>
<dbReference type="OrthoDB" id="1524661at2"/>
<dbReference type="Gene3D" id="3.90.1140.10">
    <property type="entry name" value="Cyclic phosphodiesterase"/>
    <property type="match status" value="1"/>
</dbReference>
<dbReference type="InterPro" id="IPR050580">
    <property type="entry name" value="2H_phosphoesterase_YjcG-like"/>
</dbReference>
<dbReference type="PANTHER" id="PTHR40037">
    <property type="entry name" value="PHOSPHOESTERASE YJCG-RELATED"/>
    <property type="match status" value="1"/>
</dbReference>
<keyword evidence="2" id="KW-1185">Reference proteome</keyword>
<proteinExistence type="predicted"/>
<dbReference type="InterPro" id="IPR009097">
    <property type="entry name" value="Cyclic_Pdiesterase"/>
</dbReference>
<protein>
    <recommendedName>
        <fullName evidence="3">2'-5' RNA ligase</fullName>
    </recommendedName>
</protein>
<organism evidence="1 2">
    <name type="scientific">Gottfriedia solisilvae</name>
    <dbReference type="NCBI Taxonomy" id="1516104"/>
    <lineage>
        <taxon>Bacteria</taxon>
        <taxon>Bacillati</taxon>
        <taxon>Bacillota</taxon>
        <taxon>Bacilli</taxon>
        <taxon>Bacillales</taxon>
        <taxon>Bacillaceae</taxon>
        <taxon>Gottfriedia</taxon>
    </lineage>
</organism>
<gene>
    <name evidence="1" type="ORF">GCM10007380_08520</name>
</gene>
<dbReference type="EMBL" id="BMHB01000001">
    <property type="protein sequence ID" value="GGI11574.1"/>
    <property type="molecule type" value="Genomic_DNA"/>
</dbReference>
<dbReference type="AlphaFoldDB" id="A0A8J3AEX1"/>
<evidence type="ECO:0000313" key="1">
    <source>
        <dbReference type="EMBL" id="GGI11574.1"/>
    </source>
</evidence>
<evidence type="ECO:0000313" key="2">
    <source>
        <dbReference type="Proteomes" id="UP000626244"/>
    </source>
</evidence>
<reference evidence="2" key="1">
    <citation type="journal article" date="2019" name="Int. J. Syst. Evol. Microbiol.">
        <title>The Global Catalogue of Microorganisms (GCM) 10K type strain sequencing project: providing services to taxonomists for standard genome sequencing and annotation.</title>
        <authorList>
            <consortium name="The Broad Institute Genomics Platform"/>
            <consortium name="The Broad Institute Genome Sequencing Center for Infectious Disease"/>
            <person name="Wu L."/>
            <person name="Ma J."/>
        </authorList>
    </citation>
    <scope>NUCLEOTIDE SEQUENCE [LARGE SCALE GENOMIC DNA]</scope>
    <source>
        <strain evidence="2">CGMCC 1.14993</strain>
    </source>
</reference>
<dbReference type="Pfam" id="PF13563">
    <property type="entry name" value="2_5_RNA_ligase2"/>
    <property type="match status" value="1"/>
</dbReference>
<accession>A0A8J3AEX1</accession>
<name>A0A8J3AEX1_9BACI</name>
<dbReference type="RefSeq" id="WP_087999097.1">
    <property type="nucleotide sequence ID" value="NZ_BMHB01000001.1"/>
</dbReference>
<dbReference type="Proteomes" id="UP000626244">
    <property type="component" value="Unassembled WGS sequence"/>
</dbReference>
<dbReference type="SUPFAM" id="SSF55144">
    <property type="entry name" value="LigT-like"/>
    <property type="match status" value="1"/>
</dbReference>